<protein>
    <submittedName>
        <fullName evidence="1">Uncharacterized protein</fullName>
    </submittedName>
</protein>
<proteinExistence type="predicted"/>
<reference evidence="1 2" key="1">
    <citation type="journal article" date="2006" name="Science">
        <title>The genome of black cottonwood, Populus trichocarpa (Torr. &amp; Gray).</title>
        <authorList>
            <person name="Tuskan G.A."/>
            <person name="Difazio S."/>
            <person name="Jansson S."/>
            <person name="Bohlmann J."/>
            <person name="Grigoriev I."/>
            <person name="Hellsten U."/>
            <person name="Putnam N."/>
            <person name="Ralph S."/>
            <person name="Rombauts S."/>
            <person name="Salamov A."/>
            <person name="Schein J."/>
            <person name="Sterck L."/>
            <person name="Aerts A."/>
            <person name="Bhalerao R.R."/>
            <person name="Bhalerao R.P."/>
            <person name="Blaudez D."/>
            <person name="Boerjan W."/>
            <person name="Brun A."/>
            <person name="Brunner A."/>
            <person name="Busov V."/>
            <person name="Campbell M."/>
            <person name="Carlson J."/>
            <person name="Chalot M."/>
            <person name="Chapman J."/>
            <person name="Chen G.L."/>
            <person name="Cooper D."/>
            <person name="Coutinho P.M."/>
            <person name="Couturier J."/>
            <person name="Covert S."/>
            <person name="Cronk Q."/>
            <person name="Cunningham R."/>
            <person name="Davis J."/>
            <person name="Degroeve S."/>
            <person name="Dejardin A."/>
            <person name="Depamphilis C."/>
            <person name="Detter J."/>
            <person name="Dirks B."/>
            <person name="Dubchak I."/>
            <person name="Duplessis S."/>
            <person name="Ehlting J."/>
            <person name="Ellis B."/>
            <person name="Gendler K."/>
            <person name="Goodstein D."/>
            <person name="Gribskov M."/>
            <person name="Grimwood J."/>
            <person name="Groover A."/>
            <person name="Gunter L."/>
            <person name="Hamberger B."/>
            <person name="Heinze B."/>
            <person name="Helariutta Y."/>
            <person name="Henrissat B."/>
            <person name="Holligan D."/>
            <person name="Holt R."/>
            <person name="Huang W."/>
            <person name="Islam-Faridi N."/>
            <person name="Jones S."/>
            <person name="Jones-Rhoades M."/>
            <person name="Jorgensen R."/>
            <person name="Joshi C."/>
            <person name="Kangasjarvi J."/>
            <person name="Karlsson J."/>
            <person name="Kelleher C."/>
            <person name="Kirkpatrick R."/>
            <person name="Kirst M."/>
            <person name="Kohler A."/>
            <person name="Kalluri U."/>
            <person name="Larimer F."/>
            <person name="Leebens-Mack J."/>
            <person name="Leple J.C."/>
            <person name="Locascio P."/>
            <person name="Lou Y."/>
            <person name="Lucas S."/>
            <person name="Martin F."/>
            <person name="Montanini B."/>
            <person name="Napoli C."/>
            <person name="Nelson D.R."/>
            <person name="Nelson C."/>
            <person name="Nieminen K."/>
            <person name="Nilsson O."/>
            <person name="Pereda V."/>
            <person name="Peter G."/>
            <person name="Philippe R."/>
            <person name="Pilate G."/>
            <person name="Poliakov A."/>
            <person name="Razumovskaya J."/>
            <person name="Richardson P."/>
            <person name="Rinaldi C."/>
            <person name="Ritland K."/>
            <person name="Rouze P."/>
            <person name="Ryaboy D."/>
            <person name="Schmutz J."/>
            <person name="Schrader J."/>
            <person name="Segerman B."/>
            <person name="Shin H."/>
            <person name="Siddiqui A."/>
            <person name="Sterky F."/>
            <person name="Terry A."/>
            <person name="Tsai C.J."/>
            <person name="Uberbacher E."/>
            <person name="Unneberg P."/>
            <person name="Vahala J."/>
            <person name="Wall K."/>
            <person name="Wessler S."/>
            <person name="Yang G."/>
            <person name="Yin T."/>
            <person name="Douglas C."/>
            <person name="Marra M."/>
            <person name="Sandberg G."/>
            <person name="Van de Peer Y."/>
            <person name="Rokhsar D."/>
        </authorList>
    </citation>
    <scope>NUCLEOTIDE SEQUENCE [LARGE SCALE GENOMIC DNA]</scope>
    <source>
        <strain evidence="2">cv. Nisqually</strain>
    </source>
</reference>
<comment type="caution">
    <text evidence="1">The sequence shown here is derived from an EMBL/GenBank/DDBJ whole genome shotgun (WGS) entry which is preliminary data.</text>
</comment>
<evidence type="ECO:0000313" key="1">
    <source>
        <dbReference type="EMBL" id="KAI9392817.1"/>
    </source>
</evidence>
<gene>
    <name evidence="1" type="ORF">POPTR_006G140500v4</name>
</gene>
<accession>A0ACC0SU87</accession>
<organism evidence="1 2">
    <name type="scientific">Populus trichocarpa</name>
    <name type="common">Western balsam poplar</name>
    <name type="synonym">Populus balsamifera subsp. trichocarpa</name>
    <dbReference type="NCBI Taxonomy" id="3694"/>
    <lineage>
        <taxon>Eukaryota</taxon>
        <taxon>Viridiplantae</taxon>
        <taxon>Streptophyta</taxon>
        <taxon>Embryophyta</taxon>
        <taxon>Tracheophyta</taxon>
        <taxon>Spermatophyta</taxon>
        <taxon>Magnoliopsida</taxon>
        <taxon>eudicotyledons</taxon>
        <taxon>Gunneridae</taxon>
        <taxon>Pentapetalae</taxon>
        <taxon>rosids</taxon>
        <taxon>fabids</taxon>
        <taxon>Malpighiales</taxon>
        <taxon>Salicaceae</taxon>
        <taxon>Saliceae</taxon>
        <taxon>Populus</taxon>
    </lineage>
</organism>
<sequence length="365" mass="40734">MIPCVSACSGFLLACLLAFTLQIFYFSPLSPDLLELPPASALPTNKHLQEVTKLGEGFLDRPEDVVVDRDGILYTAVRDGWIKRMHKNGSWENWKKIDSDALLGIATSKEGGLIVCDAEKGLLKVSEDGVVVLATHINDGSKIRFADEVIESSDGSLYFSVASTKFGFHDWYLDVLEAKPHGQLLKYDPSLNETSILLDGLCFPNGVALSREEDYLVFCETWKYRCQKYWLKGIDKGKTEIFIDNLPGGPDNIYLAPDGSFWIAVLQVASKGLEFVHRLKPSKHLVASFPKLVNLVIGVKRKATVVNVAADGKITRKFDDPDGKVMSFVDGDTEPETLVTRAYNYRRWRIAQTIEKLGFSLCFWA</sequence>
<dbReference type="Proteomes" id="UP000006729">
    <property type="component" value="Chromosome 6"/>
</dbReference>
<dbReference type="EMBL" id="CM009295">
    <property type="protein sequence ID" value="KAI9392817.1"/>
    <property type="molecule type" value="Genomic_DNA"/>
</dbReference>
<keyword evidence="2" id="KW-1185">Reference proteome</keyword>
<evidence type="ECO:0000313" key="2">
    <source>
        <dbReference type="Proteomes" id="UP000006729"/>
    </source>
</evidence>
<name>A0ACC0SU87_POPTR</name>